<keyword evidence="2 12" id="KW-0808">Transferase</keyword>
<protein>
    <recommendedName>
        <fullName evidence="1">RNA-directed DNA polymerase</fullName>
        <ecNumber evidence="1">2.7.7.49</ecNumber>
    </recommendedName>
</protein>
<feature type="region of interest" description="Disordered" evidence="10">
    <location>
        <begin position="114"/>
        <end position="133"/>
    </location>
</feature>
<dbReference type="GO" id="GO:0051607">
    <property type="term" value="P:defense response to virus"/>
    <property type="evidence" value="ECO:0007669"/>
    <property type="project" value="UniProtKB-KW"/>
</dbReference>
<dbReference type="GO" id="GO:0003723">
    <property type="term" value="F:RNA binding"/>
    <property type="evidence" value="ECO:0007669"/>
    <property type="project" value="InterPro"/>
</dbReference>
<evidence type="ECO:0000256" key="3">
    <source>
        <dbReference type="ARBA" id="ARBA00022695"/>
    </source>
</evidence>
<dbReference type="EMBL" id="LGTC01000001">
    <property type="protein sequence ID" value="KNY28174.1"/>
    <property type="molecule type" value="Genomic_DNA"/>
</dbReference>
<evidence type="ECO:0000256" key="9">
    <source>
        <dbReference type="ARBA" id="ARBA00048173"/>
    </source>
</evidence>
<accession>A0A0L6JQU8</accession>
<dbReference type="PANTHER" id="PTHR34047">
    <property type="entry name" value="NUCLEAR INTRON MATURASE 1, MITOCHONDRIAL-RELATED"/>
    <property type="match status" value="1"/>
</dbReference>
<dbReference type="GO" id="GO:0003964">
    <property type="term" value="F:RNA-directed DNA polymerase activity"/>
    <property type="evidence" value="ECO:0007669"/>
    <property type="project" value="UniProtKB-KW"/>
</dbReference>
<comment type="caution">
    <text evidence="12">The sequence shown here is derived from an EMBL/GenBank/DDBJ whole genome shotgun (WGS) entry which is preliminary data.</text>
</comment>
<dbReference type="PROSITE" id="PS50878">
    <property type="entry name" value="RT_POL"/>
    <property type="match status" value="1"/>
</dbReference>
<dbReference type="GO" id="GO:0046872">
    <property type="term" value="F:metal ion binding"/>
    <property type="evidence" value="ECO:0007669"/>
    <property type="project" value="UniProtKB-KW"/>
</dbReference>
<dbReference type="EC" id="2.7.7.49" evidence="1"/>
<evidence type="ECO:0000256" key="6">
    <source>
        <dbReference type="ARBA" id="ARBA00022918"/>
    </source>
</evidence>
<evidence type="ECO:0000256" key="7">
    <source>
        <dbReference type="ARBA" id="ARBA00023118"/>
    </source>
</evidence>
<evidence type="ECO:0000259" key="11">
    <source>
        <dbReference type="PROSITE" id="PS50878"/>
    </source>
</evidence>
<dbReference type="PANTHER" id="PTHR34047:SF7">
    <property type="entry name" value="RNA-DIRECTED DNA POLYMERASE"/>
    <property type="match status" value="1"/>
</dbReference>
<dbReference type="PRINTS" id="PR00866">
    <property type="entry name" value="RNADNAPOLMS"/>
</dbReference>
<keyword evidence="6 12" id="KW-0695">RNA-directed DNA polymerase</keyword>
<dbReference type="STRING" id="398512.Bccel_3448"/>
<dbReference type="InterPro" id="IPR051083">
    <property type="entry name" value="GrpII_Intron_Splice-Mob/Def"/>
</dbReference>
<evidence type="ECO:0000313" key="12">
    <source>
        <dbReference type="EMBL" id="KNY28174.1"/>
    </source>
</evidence>
<name>A0A0L6JQU8_9FIRM</name>
<keyword evidence="3 12" id="KW-0548">Nucleotidyltransferase</keyword>
<keyword evidence="7" id="KW-0051">Antiviral defense</keyword>
<feature type="domain" description="Reverse transcriptase" evidence="11">
    <location>
        <begin position="192"/>
        <end position="440"/>
    </location>
</feature>
<dbReference type="CDD" id="cd03487">
    <property type="entry name" value="RT_Bac_retron_II"/>
    <property type="match status" value="1"/>
</dbReference>
<organism evidence="12 13">
    <name type="scientific">Pseudobacteroides cellulosolvens ATCC 35603 = DSM 2933</name>
    <dbReference type="NCBI Taxonomy" id="398512"/>
    <lineage>
        <taxon>Bacteria</taxon>
        <taxon>Bacillati</taxon>
        <taxon>Bacillota</taxon>
        <taxon>Clostridia</taxon>
        <taxon>Eubacteriales</taxon>
        <taxon>Oscillospiraceae</taxon>
        <taxon>Pseudobacteroides</taxon>
    </lineage>
</organism>
<dbReference type="InterPro" id="IPR000123">
    <property type="entry name" value="Reverse_transcriptase_msDNA"/>
</dbReference>
<dbReference type="InterPro" id="IPR000477">
    <property type="entry name" value="RT_dom"/>
</dbReference>
<keyword evidence="13" id="KW-1185">Reference proteome</keyword>
<gene>
    <name evidence="12" type="ORF">Bccel_3448</name>
</gene>
<keyword evidence="4" id="KW-0479">Metal-binding</keyword>
<evidence type="ECO:0000256" key="8">
    <source>
        <dbReference type="ARBA" id="ARBA00034120"/>
    </source>
</evidence>
<comment type="catalytic activity">
    <reaction evidence="9">
        <text>DNA(n) + a 2'-deoxyribonucleoside 5'-triphosphate = DNA(n+1) + diphosphate</text>
        <dbReference type="Rhea" id="RHEA:22508"/>
        <dbReference type="Rhea" id="RHEA-COMP:17339"/>
        <dbReference type="Rhea" id="RHEA-COMP:17340"/>
        <dbReference type="ChEBI" id="CHEBI:33019"/>
        <dbReference type="ChEBI" id="CHEBI:61560"/>
        <dbReference type="ChEBI" id="CHEBI:173112"/>
        <dbReference type="EC" id="2.7.7.49"/>
    </reaction>
</comment>
<keyword evidence="5" id="KW-0460">Magnesium</keyword>
<evidence type="ECO:0000256" key="10">
    <source>
        <dbReference type="SAM" id="MobiDB-lite"/>
    </source>
</evidence>
<dbReference type="PATRIC" id="fig|398512.5.peg.3610"/>
<sequence length="512" mass="58944">MMDNNIERDRRAEYRDNVQSMGKKEFTIYKMIEYGFWPKGLPTPFERQANETPEQYQERQRLFSEYKKIADEIAKVYKEKSEIDTKLRELKTQYNGSWDEERIRKDIAQRIMKESKERREQRKKQLELAKEQKSSAWKKKKEDSIVYIGNGYSSMLHYKSGNQDRLVANGLPIINTDRELADFLGVEYRALRFLVYHRDVVTMDHYHHYKVPKRKGGTRNIAAPKKVLKNVQKKILEGILEKLACQDNDCLGNNRFSNACSDNAHGFIKGRSVVTGADIHVKSPALLINMDIEDFFPTITFQRVRGMFVGFGYSGYIASLLAMLCTYCERMEIEVNGKRKFVATTGRILPQGSPASPMITNILCRSLDKRLNGLASKFGFIYTRYADDMSFSTKETVLADAGKLCGLVTKIISDEGFKLNFKKTRFLKKNNCQSITGVVVNSHQLGVSKKWVKTLRAAIYNARKAMAKGKVPYEIVSEISGMAAWLKCVNEERYKSIITDAYDLIRDINKII</sequence>
<dbReference type="Pfam" id="PF00078">
    <property type="entry name" value="RVT_1"/>
    <property type="match status" value="1"/>
</dbReference>
<reference evidence="13" key="1">
    <citation type="submission" date="2015-07" db="EMBL/GenBank/DDBJ databases">
        <title>Near-Complete Genome Sequence of the Cellulolytic Bacterium Bacteroides (Pseudobacteroides) cellulosolvens ATCC 35603.</title>
        <authorList>
            <person name="Dassa B."/>
            <person name="Utturkar S.M."/>
            <person name="Klingeman D.M."/>
            <person name="Hurt R.A."/>
            <person name="Keller M."/>
            <person name="Xu J."/>
            <person name="Reddy Y.H.K."/>
            <person name="Borovok I."/>
            <person name="Grinberg I.R."/>
            <person name="Lamed R."/>
            <person name="Zhivin O."/>
            <person name="Bayer E.A."/>
            <person name="Brown S.D."/>
        </authorList>
    </citation>
    <scope>NUCLEOTIDE SEQUENCE [LARGE SCALE GENOMIC DNA]</scope>
    <source>
        <strain evidence="13">DSM 2933</strain>
    </source>
</reference>
<dbReference type="RefSeq" id="WP_036945415.1">
    <property type="nucleotide sequence ID" value="NZ_JQKC01000050.1"/>
</dbReference>
<evidence type="ECO:0000256" key="5">
    <source>
        <dbReference type="ARBA" id="ARBA00022842"/>
    </source>
</evidence>
<dbReference type="OrthoDB" id="9788687at2"/>
<comment type="similarity">
    <text evidence="8">Belongs to the bacterial reverse transcriptase family.</text>
</comment>
<dbReference type="Proteomes" id="UP000036923">
    <property type="component" value="Unassembled WGS sequence"/>
</dbReference>
<dbReference type="InterPro" id="IPR043502">
    <property type="entry name" value="DNA/RNA_pol_sf"/>
</dbReference>
<dbReference type="AlphaFoldDB" id="A0A0L6JQU8"/>
<evidence type="ECO:0000256" key="1">
    <source>
        <dbReference type="ARBA" id="ARBA00012493"/>
    </source>
</evidence>
<dbReference type="eggNOG" id="COG3344">
    <property type="taxonomic scope" value="Bacteria"/>
</dbReference>
<evidence type="ECO:0000313" key="13">
    <source>
        <dbReference type="Proteomes" id="UP000036923"/>
    </source>
</evidence>
<dbReference type="SUPFAM" id="SSF56672">
    <property type="entry name" value="DNA/RNA polymerases"/>
    <property type="match status" value="1"/>
</dbReference>
<proteinExistence type="inferred from homology"/>
<evidence type="ECO:0000256" key="4">
    <source>
        <dbReference type="ARBA" id="ARBA00022723"/>
    </source>
</evidence>
<evidence type="ECO:0000256" key="2">
    <source>
        <dbReference type="ARBA" id="ARBA00022679"/>
    </source>
</evidence>